<dbReference type="Pfam" id="PF01925">
    <property type="entry name" value="TauE"/>
    <property type="match status" value="1"/>
</dbReference>
<reference evidence="8" key="1">
    <citation type="submission" date="2014-09" db="EMBL/GenBank/DDBJ databases">
        <authorList>
            <person name="Gomez-Valero L."/>
        </authorList>
    </citation>
    <scope>NUCLEOTIDE SEQUENCE [LARGE SCALE GENOMIC DNA]</scope>
    <source>
        <strain evidence="8">ATCC35250</strain>
    </source>
</reference>
<keyword evidence="3 6" id="KW-0812">Transmembrane</keyword>
<dbReference type="KEGG" id="lha:LHA_0278"/>
<dbReference type="Proteomes" id="UP000032803">
    <property type="component" value="Chromosome I"/>
</dbReference>
<dbReference type="InterPro" id="IPR051598">
    <property type="entry name" value="TSUP/Inactive_protease-like"/>
</dbReference>
<feature type="transmembrane region" description="Helical" evidence="6">
    <location>
        <begin position="12"/>
        <end position="36"/>
    </location>
</feature>
<gene>
    <name evidence="7" type="ORF">LHA_0278</name>
</gene>
<sequence>MSEYLIFAMVGFFAQLIDGGLGMGYGLISMTVLLTFGVAPPLASASVHAAEIVTTAISGFSHMMFKNVDHTLFRRLVIPGMLGGIAGAQLLSFAPMQIIKPFVMCYLLLMGVYVLYKSFRKTELSEKIYTYLVHTLMKREKPAKKIPRLITLGFIGGFLDAAGGGGWGSIVNSTLLAQGEPPRYTIGSVNLAEFLVASSIVAAFFLTIEIKQWDMLIGLILGGAIAAPISAYMVRILPAHLLMLFVGILIIGLSLRSFWILVFAT</sequence>
<dbReference type="PANTHER" id="PTHR43701">
    <property type="entry name" value="MEMBRANE TRANSPORTER PROTEIN MJ0441-RELATED"/>
    <property type="match status" value="1"/>
</dbReference>
<feature type="transmembrane region" description="Helical" evidence="6">
    <location>
        <begin position="72"/>
        <end position="92"/>
    </location>
</feature>
<feature type="transmembrane region" description="Helical" evidence="6">
    <location>
        <begin position="98"/>
        <end position="116"/>
    </location>
</feature>
<keyword evidence="5 6" id="KW-0472">Membrane</keyword>
<evidence type="ECO:0000256" key="1">
    <source>
        <dbReference type="ARBA" id="ARBA00004141"/>
    </source>
</evidence>
<dbReference type="STRING" id="449.LHA_0278"/>
<protein>
    <recommendedName>
        <fullName evidence="6">Probable membrane transporter protein</fullName>
    </recommendedName>
</protein>
<feature type="transmembrane region" description="Helical" evidence="6">
    <location>
        <begin position="190"/>
        <end position="208"/>
    </location>
</feature>
<feature type="transmembrane region" description="Helical" evidence="6">
    <location>
        <begin position="149"/>
        <end position="170"/>
    </location>
</feature>
<feature type="transmembrane region" description="Helical" evidence="6">
    <location>
        <begin position="215"/>
        <end position="234"/>
    </location>
</feature>
<feature type="transmembrane region" description="Helical" evidence="6">
    <location>
        <begin position="240"/>
        <end position="264"/>
    </location>
</feature>
<evidence type="ECO:0000256" key="6">
    <source>
        <dbReference type="RuleBase" id="RU363041"/>
    </source>
</evidence>
<dbReference type="AlphaFoldDB" id="A0A0A8URI2"/>
<dbReference type="OrthoDB" id="45564at2"/>
<proteinExistence type="inferred from homology"/>
<keyword evidence="6" id="KW-1003">Cell membrane</keyword>
<evidence type="ECO:0000256" key="2">
    <source>
        <dbReference type="ARBA" id="ARBA00009142"/>
    </source>
</evidence>
<dbReference type="EMBL" id="LN681225">
    <property type="protein sequence ID" value="CEK09389.1"/>
    <property type="molecule type" value="Genomic_DNA"/>
</dbReference>
<dbReference type="PATRIC" id="fig|449.7.peg.981"/>
<evidence type="ECO:0000256" key="3">
    <source>
        <dbReference type="ARBA" id="ARBA00022692"/>
    </source>
</evidence>
<feature type="transmembrane region" description="Helical" evidence="6">
    <location>
        <begin position="42"/>
        <end position="60"/>
    </location>
</feature>
<accession>A0A0A8URI2</accession>
<keyword evidence="8" id="KW-1185">Reference proteome</keyword>
<keyword evidence="4 6" id="KW-1133">Transmembrane helix</keyword>
<comment type="similarity">
    <text evidence="2 6">Belongs to the 4-toluene sulfonate uptake permease (TSUP) (TC 2.A.102) family.</text>
</comment>
<comment type="subcellular location">
    <subcellularLocation>
        <location evidence="6">Cell membrane</location>
        <topology evidence="6">Multi-pass membrane protein</topology>
    </subcellularLocation>
    <subcellularLocation>
        <location evidence="1">Membrane</location>
        <topology evidence="1">Multi-pass membrane protein</topology>
    </subcellularLocation>
</comment>
<evidence type="ECO:0000313" key="7">
    <source>
        <dbReference type="EMBL" id="CEK09389.1"/>
    </source>
</evidence>
<dbReference type="RefSeq" id="WP_052673549.1">
    <property type="nucleotide sequence ID" value="NZ_LN681225.1"/>
</dbReference>
<dbReference type="PANTHER" id="PTHR43701:SF12">
    <property type="entry name" value="MEMBRANE TRANSPORTER PROTEIN YTNM-RELATED"/>
    <property type="match status" value="1"/>
</dbReference>
<organism evidence="7 8">
    <name type="scientific">Legionella hackeliae</name>
    <dbReference type="NCBI Taxonomy" id="449"/>
    <lineage>
        <taxon>Bacteria</taxon>
        <taxon>Pseudomonadati</taxon>
        <taxon>Pseudomonadota</taxon>
        <taxon>Gammaproteobacteria</taxon>
        <taxon>Legionellales</taxon>
        <taxon>Legionellaceae</taxon>
        <taxon>Legionella</taxon>
    </lineage>
</organism>
<evidence type="ECO:0000256" key="4">
    <source>
        <dbReference type="ARBA" id="ARBA00022989"/>
    </source>
</evidence>
<dbReference type="GO" id="GO:0005886">
    <property type="term" value="C:plasma membrane"/>
    <property type="evidence" value="ECO:0007669"/>
    <property type="project" value="UniProtKB-SubCell"/>
</dbReference>
<dbReference type="HOGENOM" id="CLU_059164_1_0_6"/>
<evidence type="ECO:0000313" key="8">
    <source>
        <dbReference type="Proteomes" id="UP000032803"/>
    </source>
</evidence>
<dbReference type="InterPro" id="IPR002781">
    <property type="entry name" value="TM_pro_TauE-like"/>
</dbReference>
<name>A0A0A8URI2_LEGHA</name>
<evidence type="ECO:0000256" key="5">
    <source>
        <dbReference type="ARBA" id="ARBA00023136"/>
    </source>
</evidence>